<feature type="region of interest" description="Disordered" evidence="1">
    <location>
        <begin position="1"/>
        <end position="35"/>
    </location>
</feature>
<evidence type="ECO:0000313" key="4">
    <source>
        <dbReference type="Proteomes" id="UP001528912"/>
    </source>
</evidence>
<dbReference type="RefSeq" id="WP_277192376.1">
    <property type="nucleotide sequence ID" value="NZ_JAROAV010000031.1"/>
</dbReference>
<comment type="caution">
    <text evidence="3">The sequence shown here is derived from an EMBL/GenBank/DDBJ whole genome shotgun (WGS) entry which is preliminary data.</text>
</comment>
<evidence type="ECO:0000256" key="2">
    <source>
        <dbReference type="SAM" id="Phobius"/>
    </source>
</evidence>
<evidence type="ECO:0000313" key="3">
    <source>
        <dbReference type="EMBL" id="MDF8265014.1"/>
    </source>
</evidence>
<gene>
    <name evidence="3" type="ORF">P4R38_12225</name>
</gene>
<dbReference type="EMBL" id="JAROAV010000031">
    <property type="protein sequence ID" value="MDF8265014.1"/>
    <property type="molecule type" value="Genomic_DNA"/>
</dbReference>
<keyword evidence="2" id="KW-0472">Membrane</keyword>
<feature type="transmembrane region" description="Helical" evidence="2">
    <location>
        <begin position="124"/>
        <end position="144"/>
    </location>
</feature>
<sequence length="186" mass="19456">MSDQPAPPPPPPGSAGPYQSAPQMSPDGYAAPPRAQLSPPKPVDLAVKLMYAGAALSAVNIVVSLLSKSAIKDDITDRLGDSATQKEIDSAFASFNVQTIFAGVIAVVLWVLMARFNQLGKTWARIVATVLGGISVLSLLAALVVGTIPVLLVIQVLVVALAVVILVLLWKRESSAYYKAQSAPRA</sequence>
<organism evidence="3 4">
    <name type="scientific">Luteipulveratus flavus</name>
    <dbReference type="NCBI Taxonomy" id="3031728"/>
    <lineage>
        <taxon>Bacteria</taxon>
        <taxon>Bacillati</taxon>
        <taxon>Actinomycetota</taxon>
        <taxon>Actinomycetes</taxon>
        <taxon>Micrococcales</taxon>
        <taxon>Dermacoccaceae</taxon>
        <taxon>Luteipulveratus</taxon>
    </lineage>
</organism>
<keyword evidence="2" id="KW-0812">Transmembrane</keyword>
<feature type="transmembrane region" description="Helical" evidence="2">
    <location>
        <begin position="91"/>
        <end position="112"/>
    </location>
</feature>
<feature type="transmembrane region" description="Helical" evidence="2">
    <location>
        <begin position="150"/>
        <end position="170"/>
    </location>
</feature>
<accession>A0ABT6CAD9</accession>
<keyword evidence="4" id="KW-1185">Reference proteome</keyword>
<protein>
    <recommendedName>
        <fullName evidence="5">Integral membrane protein</fullName>
    </recommendedName>
</protein>
<proteinExistence type="predicted"/>
<feature type="compositionally biased region" description="Pro residues" evidence="1">
    <location>
        <begin position="1"/>
        <end position="14"/>
    </location>
</feature>
<reference evidence="3 4" key="1">
    <citation type="submission" date="2023-03" db="EMBL/GenBank/DDBJ databases">
        <title>YIM 133296 draft genome.</title>
        <authorList>
            <person name="Xiong L."/>
        </authorList>
    </citation>
    <scope>NUCLEOTIDE SEQUENCE [LARGE SCALE GENOMIC DNA]</scope>
    <source>
        <strain evidence="3 4">YIM 133296</strain>
    </source>
</reference>
<name>A0ABT6CAD9_9MICO</name>
<evidence type="ECO:0000256" key="1">
    <source>
        <dbReference type="SAM" id="MobiDB-lite"/>
    </source>
</evidence>
<keyword evidence="2" id="KW-1133">Transmembrane helix</keyword>
<feature type="transmembrane region" description="Helical" evidence="2">
    <location>
        <begin position="49"/>
        <end position="71"/>
    </location>
</feature>
<dbReference type="Proteomes" id="UP001528912">
    <property type="component" value="Unassembled WGS sequence"/>
</dbReference>
<evidence type="ECO:0008006" key="5">
    <source>
        <dbReference type="Google" id="ProtNLM"/>
    </source>
</evidence>